<dbReference type="Proteomes" id="UP000541610">
    <property type="component" value="Unassembled WGS sequence"/>
</dbReference>
<dbReference type="EMBL" id="JABANP010001193">
    <property type="protein sequence ID" value="KAF4674069.1"/>
    <property type="molecule type" value="Genomic_DNA"/>
</dbReference>
<protein>
    <submittedName>
        <fullName evidence="2">Uncharacterized protein</fullName>
    </submittedName>
</protein>
<organism evidence="2 3">
    <name type="scientific">Perkinsus olseni</name>
    <name type="common">Perkinsus atlanticus</name>
    <dbReference type="NCBI Taxonomy" id="32597"/>
    <lineage>
        <taxon>Eukaryota</taxon>
        <taxon>Sar</taxon>
        <taxon>Alveolata</taxon>
        <taxon>Perkinsozoa</taxon>
        <taxon>Perkinsea</taxon>
        <taxon>Perkinsida</taxon>
        <taxon>Perkinsidae</taxon>
        <taxon>Perkinsus</taxon>
    </lineage>
</organism>
<accession>A0A7J6MR51</accession>
<feature type="region of interest" description="Disordered" evidence="1">
    <location>
        <begin position="387"/>
        <end position="448"/>
    </location>
</feature>
<comment type="caution">
    <text evidence="2">The sequence shown here is derived from an EMBL/GenBank/DDBJ whole genome shotgun (WGS) entry which is preliminary data.</text>
</comment>
<feature type="non-terminal residue" evidence="2">
    <location>
        <position position="540"/>
    </location>
</feature>
<dbReference type="OrthoDB" id="441244at2759"/>
<dbReference type="PANTHER" id="PTHR47773:SF1">
    <property type="entry name" value="C2H2-TYPE DOMAIN-CONTAINING PROTEIN"/>
    <property type="match status" value="1"/>
</dbReference>
<evidence type="ECO:0000313" key="2">
    <source>
        <dbReference type="EMBL" id="KAF4674069.1"/>
    </source>
</evidence>
<name>A0A7J6MR51_PEROL</name>
<gene>
    <name evidence="2" type="ORF">FOZ60_001367</name>
</gene>
<sequence>MSPISYVYSFLTQAMFKINEDDLRLLIQSVMVAFGISDAAEAAKKIRASPAWVYRHVRRQIPQPAELEERILAVVEAARSVSWEGELLLPSGPEGFDKCLENQLRHIRRGCVSDPDPSVLPLYENLGNVDFQGKPEASLPAYRCYRGSSQLEGIHGWQAKFLAGPNVGSLATQALVMDGITRHNRRARRKVDSTAIYPLLDNDLLLRLRGSALDNGGVDLYPKLVMNMTDTGERFGLHYTAALRKILLEEDVEDNTQKAPSPADTVAESDDVDLLHDYELKAIGMSLDHVMEILQAEHGLAEEERLQRHARAESSGSTSKRLAKLSILIMCNKIDSLLEKHGQDFDAVYKEYFRWFLAEKAENPEALIFDTSRYHIEQYANAKKREQANAAARVPDIETGARRTRMRSVLSSGSKPYTPAVASQTEQPRPVAQPEFPAEPAPPVPHKDPKQIPVIEGVRCGLCHQVRKGTHRRPYVVYEGRRHVGPWYCPTYDGDFDVWRETRQMAELLRIRAARQAGERNRGRSKCKPGLADPVAESEP</sequence>
<dbReference type="PANTHER" id="PTHR47773">
    <property type="entry name" value="SI:DKEY-9I5.2-RELATED"/>
    <property type="match status" value="1"/>
</dbReference>
<proteinExistence type="predicted"/>
<dbReference type="AlphaFoldDB" id="A0A7J6MR51"/>
<reference evidence="2 3" key="1">
    <citation type="submission" date="2020-04" db="EMBL/GenBank/DDBJ databases">
        <title>Perkinsus olseni comparative genomics.</title>
        <authorList>
            <person name="Bogema D.R."/>
        </authorList>
    </citation>
    <scope>NUCLEOTIDE SEQUENCE [LARGE SCALE GENOMIC DNA]</scope>
    <source>
        <strain evidence="2">00978-12</strain>
    </source>
</reference>
<feature type="compositionally biased region" description="Polar residues" evidence="1">
    <location>
        <begin position="409"/>
        <end position="427"/>
    </location>
</feature>
<evidence type="ECO:0000313" key="3">
    <source>
        <dbReference type="Proteomes" id="UP000541610"/>
    </source>
</evidence>
<feature type="region of interest" description="Disordered" evidence="1">
    <location>
        <begin position="516"/>
        <end position="540"/>
    </location>
</feature>
<evidence type="ECO:0000256" key="1">
    <source>
        <dbReference type="SAM" id="MobiDB-lite"/>
    </source>
</evidence>